<comment type="caution">
    <text evidence="2">The sequence shown here is derived from an EMBL/GenBank/DDBJ whole genome shotgun (WGS) entry which is preliminary data.</text>
</comment>
<dbReference type="PANTHER" id="PTHR43861">
    <property type="entry name" value="TRANS-ACONITATE 2-METHYLTRANSFERASE-RELATED"/>
    <property type="match status" value="1"/>
</dbReference>
<dbReference type="InterPro" id="IPR025714">
    <property type="entry name" value="Methyltranfer_dom"/>
</dbReference>
<sequence>MNQKIVKFVKKYPLLFYSAKFVHKILFYRPFLFRLLFNPRTIKNKWYSEIKKTQLNKNKPLFLDRQKEIKDFFNVNNLYLLKYYLKYGFPNTDKFKEHYLQAFENNTEPNKLKKAYDNIPFDYTLRLMLAYERYSMITDYLDFMIKDSGKNLGDFKVLDYGCGVSDIGLLFASFGAKVTICDLDNSRFDFTISRFKKRGLNPETIRVTNTEVYPELPKSKFDLIIATELFEHVRDPFKLLNNFTKALKGSGYLFDSMGGKFERDNRPQHLKEAFKIGNSKEYKEYYSKHYIHFSPKKGLDYLFKKRN</sequence>
<proteinExistence type="predicted"/>
<dbReference type="Pfam" id="PF13847">
    <property type="entry name" value="Methyltransf_31"/>
    <property type="match status" value="1"/>
</dbReference>
<name>X0S8S9_9ZZZZ</name>
<dbReference type="SUPFAM" id="SSF53335">
    <property type="entry name" value="S-adenosyl-L-methionine-dependent methyltransferases"/>
    <property type="match status" value="1"/>
</dbReference>
<gene>
    <name evidence="2" type="ORF">S01H1_05287</name>
</gene>
<evidence type="ECO:0000313" key="2">
    <source>
        <dbReference type="EMBL" id="GAF72337.1"/>
    </source>
</evidence>
<organism evidence="2">
    <name type="scientific">marine sediment metagenome</name>
    <dbReference type="NCBI Taxonomy" id="412755"/>
    <lineage>
        <taxon>unclassified sequences</taxon>
        <taxon>metagenomes</taxon>
        <taxon>ecological metagenomes</taxon>
    </lineage>
</organism>
<dbReference type="InterPro" id="IPR029063">
    <property type="entry name" value="SAM-dependent_MTases_sf"/>
</dbReference>
<evidence type="ECO:0000259" key="1">
    <source>
        <dbReference type="Pfam" id="PF13847"/>
    </source>
</evidence>
<feature type="domain" description="Methyltransferase" evidence="1">
    <location>
        <begin position="155"/>
        <end position="275"/>
    </location>
</feature>
<dbReference type="Gene3D" id="3.40.50.150">
    <property type="entry name" value="Vaccinia Virus protein VP39"/>
    <property type="match status" value="1"/>
</dbReference>
<dbReference type="EMBL" id="BARS01002757">
    <property type="protein sequence ID" value="GAF72337.1"/>
    <property type="molecule type" value="Genomic_DNA"/>
</dbReference>
<dbReference type="AlphaFoldDB" id="X0S8S9"/>
<accession>X0S8S9</accession>
<reference evidence="2" key="1">
    <citation type="journal article" date="2014" name="Front. Microbiol.">
        <title>High frequency of phylogenetically diverse reductive dehalogenase-homologous genes in deep subseafloor sedimentary metagenomes.</title>
        <authorList>
            <person name="Kawai M."/>
            <person name="Futagami T."/>
            <person name="Toyoda A."/>
            <person name="Takaki Y."/>
            <person name="Nishi S."/>
            <person name="Hori S."/>
            <person name="Arai W."/>
            <person name="Tsubouchi T."/>
            <person name="Morono Y."/>
            <person name="Uchiyama I."/>
            <person name="Ito T."/>
            <person name="Fujiyama A."/>
            <person name="Inagaki F."/>
            <person name="Takami H."/>
        </authorList>
    </citation>
    <scope>NUCLEOTIDE SEQUENCE</scope>
    <source>
        <strain evidence="2">Expedition CK06-06</strain>
    </source>
</reference>
<protein>
    <recommendedName>
        <fullName evidence="1">Methyltransferase domain-containing protein</fullName>
    </recommendedName>
</protein>
<dbReference type="CDD" id="cd02440">
    <property type="entry name" value="AdoMet_MTases"/>
    <property type="match status" value="1"/>
</dbReference>